<dbReference type="GO" id="GO:0006597">
    <property type="term" value="P:spermine biosynthetic process"/>
    <property type="evidence" value="ECO:0007669"/>
    <property type="project" value="InterPro"/>
</dbReference>
<comment type="cofactor">
    <cofactor evidence="1">
        <name>pyruvate</name>
        <dbReference type="ChEBI" id="CHEBI:15361"/>
    </cofactor>
</comment>
<feature type="region of interest" description="Disordered" evidence="14">
    <location>
        <begin position="233"/>
        <end position="257"/>
    </location>
</feature>
<evidence type="ECO:0000256" key="9">
    <source>
        <dbReference type="ARBA" id="ARBA00023115"/>
    </source>
</evidence>
<dbReference type="Pfam" id="PF01536">
    <property type="entry name" value="SAM_decarbox"/>
    <property type="match status" value="1"/>
</dbReference>
<keyword evidence="9" id="KW-0620">Polyamine biosynthesis</keyword>
<dbReference type="Proteomes" id="UP001150569">
    <property type="component" value="Unassembled WGS sequence"/>
</dbReference>
<dbReference type="PANTHER" id="PTHR11570">
    <property type="entry name" value="S-ADENOSYLMETHIONINE DECARBOXYLASE"/>
    <property type="match status" value="1"/>
</dbReference>
<feature type="compositionally biased region" description="Pro residues" evidence="14">
    <location>
        <begin position="1"/>
        <end position="10"/>
    </location>
</feature>
<evidence type="ECO:0000256" key="10">
    <source>
        <dbReference type="ARBA" id="ARBA00023145"/>
    </source>
</evidence>
<accession>A0A9W7ZKP6</accession>
<protein>
    <recommendedName>
        <fullName evidence="4">adenosylmethionine decarboxylase</fullName>
        <ecNumber evidence="4">4.1.1.50</ecNumber>
    </recommendedName>
</protein>
<keyword evidence="8" id="KW-0745">Spermidine biosynthesis</keyword>
<dbReference type="EC" id="4.1.1.50" evidence="4"/>
<evidence type="ECO:0000256" key="3">
    <source>
        <dbReference type="ARBA" id="ARBA00008466"/>
    </source>
</evidence>
<evidence type="ECO:0000256" key="1">
    <source>
        <dbReference type="ARBA" id="ARBA00001928"/>
    </source>
</evidence>
<comment type="pathway">
    <text evidence="2">Amine and polyamine biosynthesis; S-adenosylmethioninamine biosynthesis; S-adenosylmethioninamine from S-adenosyl-L-methionine: step 1/1.</text>
</comment>
<comment type="similarity">
    <text evidence="3">Belongs to the eukaryotic AdoMetDC family.</text>
</comment>
<dbReference type="GO" id="GO:0008295">
    <property type="term" value="P:spermidine biosynthetic process"/>
    <property type="evidence" value="ECO:0007669"/>
    <property type="project" value="UniProtKB-KW"/>
</dbReference>
<keyword evidence="7" id="KW-0068">Autocatalytic cleavage</keyword>
<evidence type="ECO:0000256" key="2">
    <source>
        <dbReference type="ARBA" id="ARBA00004911"/>
    </source>
</evidence>
<keyword evidence="12" id="KW-0704">Schiff base</keyword>
<dbReference type="InterPro" id="IPR001985">
    <property type="entry name" value="S-AdoMet_decarboxylase_euk"/>
</dbReference>
<dbReference type="InterPro" id="IPR018166">
    <property type="entry name" value="S-AdoMet_deCO2ase_CS"/>
</dbReference>
<dbReference type="PROSITE" id="PS01336">
    <property type="entry name" value="ADOMETDC"/>
    <property type="match status" value="1"/>
</dbReference>
<evidence type="ECO:0000313" key="16">
    <source>
        <dbReference type="Proteomes" id="UP001150569"/>
    </source>
</evidence>
<keyword evidence="5" id="KW-0949">S-adenosyl-L-methionine</keyword>
<keyword evidence="16" id="KW-1185">Reference proteome</keyword>
<evidence type="ECO:0000256" key="8">
    <source>
        <dbReference type="ARBA" id="ARBA00023066"/>
    </source>
</evidence>
<evidence type="ECO:0000256" key="11">
    <source>
        <dbReference type="ARBA" id="ARBA00023239"/>
    </source>
</evidence>
<evidence type="ECO:0000256" key="4">
    <source>
        <dbReference type="ARBA" id="ARBA00012357"/>
    </source>
</evidence>
<name>A0A9W7ZKP6_9FUNG</name>
<dbReference type="GO" id="GO:0004014">
    <property type="term" value="F:adenosylmethionine decarboxylase activity"/>
    <property type="evidence" value="ECO:0007669"/>
    <property type="project" value="UniProtKB-EC"/>
</dbReference>
<dbReference type="PANTHER" id="PTHR11570:SF0">
    <property type="entry name" value="S-ADENOSYLMETHIONINE DECARBOXYLASE PROENZYME"/>
    <property type="match status" value="1"/>
</dbReference>
<sequence>MHPSAAPPIPSDQLSPPLVSPGVPAIAGQGGPTDLPPAATEALAAADRAEEEMVYPNTFEGPEKLLEMWFKPSLAYVGGGPSSSADPATLGLRCVPREQWVVMLNLVHCEVLNVIAAGEVEAFLLSESSLFVYPHKVILKTCGTTTLLHAVPELLRLAREVCGWDHLWRLFYSRKRFMFPDRQPHPHRDWNHEVTFLDELFANGSAYTVGRTNGDHWNLYLTSPNPVALAYSPPSSSATRANGTVASGPPTQPPSPTRGLVAHDHDITVEILMTELDPEAVRHFHRAHLPLEPTTTAAEGGRLVEDLTGISRIYPHARTDSYLFTPCGFSLNGLTDDGHYFTIHVTPEPECSYASFETNLRLGSTGRGAWEEEVEAYSPASAAQALKTLVEQVTDIFRPGKFSATVFKSHNVEKVPSSMMPPAVHGPSDGAGQRGPLSSDTVPGRGAESGPADLQSQFEAWRRFAESLPPWNLESLASYRQSDHIMYEFDNYWLRFGYFTRI</sequence>
<dbReference type="InterPro" id="IPR016067">
    <property type="entry name" value="S-AdoMet_deCO2ase_core"/>
</dbReference>
<evidence type="ECO:0000256" key="5">
    <source>
        <dbReference type="ARBA" id="ARBA00022691"/>
    </source>
</evidence>
<evidence type="ECO:0000256" key="12">
    <source>
        <dbReference type="ARBA" id="ARBA00023270"/>
    </source>
</evidence>
<comment type="caution">
    <text evidence="15">The sequence shown here is derived from an EMBL/GenBank/DDBJ whole genome shotgun (WGS) entry which is preliminary data.</text>
</comment>
<dbReference type="NCBIfam" id="TIGR00535">
    <property type="entry name" value="SAM_DCase"/>
    <property type="match status" value="1"/>
</dbReference>
<evidence type="ECO:0000313" key="15">
    <source>
        <dbReference type="EMBL" id="KAJ1910540.1"/>
    </source>
</evidence>
<dbReference type="AlphaFoldDB" id="A0A9W7ZKP6"/>
<dbReference type="OrthoDB" id="1068353at2759"/>
<dbReference type="GO" id="GO:0005829">
    <property type="term" value="C:cytosol"/>
    <property type="evidence" value="ECO:0007669"/>
    <property type="project" value="TreeGrafter"/>
</dbReference>
<reference evidence="15" key="1">
    <citation type="submission" date="2022-07" db="EMBL/GenBank/DDBJ databases">
        <title>Phylogenomic reconstructions and comparative analyses of Kickxellomycotina fungi.</title>
        <authorList>
            <person name="Reynolds N.K."/>
            <person name="Stajich J.E."/>
            <person name="Barry K."/>
            <person name="Grigoriev I.V."/>
            <person name="Crous P."/>
            <person name="Smith M.E."/>
        </authorList>
    </citation>
    <scope>NUCLEOTIDE SEQUENCE</scope>
    <source>
        <strain evidence="15">RSA 861</strain>
    </source>
</reference>
<organism evidence="15 16">
    <name type="scientific">Tieghemiomyces parasiticus</name>
    <dbReference type="NCBI Taxonomy" id="78921"/>
    <lineage>
        <taxon>Eukaryota</taxon>
        <taxon>Fungi</taxon>
        <taxon>Fungi incertae sedis</taxon>
        <taxon>Zoopagomycota</taxon>
        <taxon>Kickxellomycotina</taxon>
        <taxon>Dimargaritomycetes</taxon>
        <taxon>Dimargaritales</taxon>
        <taxon>Dimargaritaceae</taxon>
        <taxon>Tieghemiomyces</taxon>
    </lineage>
</organism>
<dbReference type="SUPFAM" id="SSF56276">
    <property type="entry name" value="S-adenosylmethionine decarboxylase"/>
    <property type="match status" value="1"/>
</dbReference>
<keyword evidence="11 15" id="KW-0456">Lyase</keyword>
<proteinExistence type="inferred from homology"/>
<keyword evidence="6" id="KW-0210">Decarboxylase</keyword>
<evidence type="ECO:0000256" key="7">
    <source>
        <dbReference type="ARBA" id="ARBA00022813"/>
    </source>
</evidence>
<feature type="region of interest" description="Disordered" evidence="14">
    <location>
        <begin position="1"/>
        <end position="37"/>
    </location>
</feature>
<feature type="compositionally biased region" description="Polar residues" evidence="14">
    <location>
        <begin position="233"/>
        <end position="245"/>
    </location>
</feature>
<keyword evidence="13" id="KW-0670">Pyruvate</keyword>
<evidence type="ECO:0000256" key="13">
    <source>
        <dbReference type="ARBA" id="ARBA00023317"/>
    </source>
</evidence>
<evidence type="ECO:0000256" key="6">
    <source>
        <dbReference type="ARBA" id="ARBA00022793"/>
    </source>
</evidence>
<feature type="region of interest" description="Disordered" evidence="14">
    <location>
        <begin position="417"/>
        <end position="452"/>
    </location>
</feature>
<gene>
    <name evidence="15" type="primary">SPE2_2</name>
    <name evidence="15" type="ORF">IWQ60_010602</name>
</gene>
<dbReference type="Gene3D" id="3.60.90.10">
    <property type="entry name" value="S-adenosylmethionine decarboxylase"/>
    <property type="match status" value="1"/>
</dbReference>
<keyword evidence="10" id="KW-0865">Zymogen</keyword>
<dbReference type="InterPro" id="IPR048283">
    <property type="entry name" value="AdoMetDC-like"/>
</dbReference>
<evidence type="ECO:0000256" key="14">
    <source>
        <dbReference type="SAM" id="MobiDB-lite"/>
    </source>
</evidence>
<dbReference type="EMBL" id="JANBPT010001037">
    <property type="protein sequence ID" value="KAJ1910540.1"/>
    <property type="molecule type" value="Genomic_DNA"/>
</dbReference>